<organism evidence="2 3">
    <name type="scientific">Candidatus Caccalectryoclostridium excrementigallinarum</name>
    <dbReference type="NCBI Taxonomy" id="2840710"/>
    <lineage>
        <taxon>Bacteria</taxon>
        <taxon>Bacillati</taxon>
        <taxon>Bacillota</taxon>
        <taxon>Clostridia</taxon>
        <taxon>Christensenellales</taxon>
        <taxon>Christensenellaceae</taxon>
        <taxon>Christensenellaceae incertae sedis</taxon>
        <taxon>Candidatus Caccalectryoclostridium</taxon>
    </lineage>
</organism>
<dbReference type="SUPFAM" id="SSF69336">
    <property type="entry name" value="Alpha subunit of glutamate synthase, C-terminal domain"/>
    <property type="match status" value="1"/>
</dbReference>
<dbReference type="Proteomes" id="UP000824145">
    <property type="component" value="Unassembled WGS sequence"/>
</dbReference>
<protein>
    <submittedName>
        <fullName evidence="2">Glutamate synthase</fullName>
    </submittedName>
</protein>
<name>A0A9D1MLK2_9FIRM</name>
<evidence type="ECO:0000313" key="3">
    <source>
        <dbReference type="Proteomes" id="UP000824145"/>
    </source>
</evidence>
<reference evidence="2" key="2">
    <citation type="journal article" date="2021" name="PeerJ">
        <title>Extensive microbial diversity within the chicken gut microbiome revealed by metagenomics and culture.</title>
        <authorList>
            <person name="Gilroy R."/>
            <person name="Ravi A."/>
            <person name="Getino M."/>
            <person name="Pursley I."/>
            <person name="Horton D.L."/>
            <person name="Alikhan N.F."/>
            <person name="Baker D."/>
            <person name="Gharbi K."/>
            <person name="Hall N."/>
            <person name="Watson M."/>
            <person name="Adriaenssens E.M."/>
            <person name="Foster-Nyarko E."/>
            <person name="Jarju S."/>
            <person name="Secka A."/>
            <person name="Antonio M."/>
            <person name="Oren A."/>
            <person name="Chaudhuri R.R."/>
            <person name="La Ragione R."/>
            <person name="Hildebrand F."/>
            <person name="Pallen M.J."/>
        </authorList>
    </citation>
    <scope>NUCLEOTIDE SEQUENCE</scope>
    <source>
        <strain evidence="2">9366</strain>
    </source>
</reference>
<dbReference type="Pfam" id="PF01493">
    <property type="entry name" value="GXGXG"/>
    <property type="match status" value="1"/>
</dbReference>
<dbReference type="PANTHER" id="PTHR39673">
    <property type="entry name" value="TUNGSTEN FORMYLMETHANOFURAN DEHYDROGENASE, SUBUNIT C (FWDC)"/>
    <property type="match status" value="1"/>
</dbReference>
<feature type="domain" description="Glutamate synthase alpha subunit C-terminal" evidence="1">
    <location>
        <begin position="44"/>
        <end position="176"/>
    </location>
</feature>
<dbReference type="Gene3D" id="2.160.20.60">
    <property type="entry name" value="Glutamate synthase, alpha subunit, C-terminal domain"/>
    <property type="match status" value="1"/>
</dbReference>
<sequence>MEIYAKGMGFEQLNEAVRRCKEQEIVIRGCGGQRFIACAGEGRRIDVYGVAGNGAGAYMESGVLNIFGNAQDALADTMNGGEIYVFGRCGDAAGYAMRGGEVFVRGDAGYRVGVHMKEYGKHIPALIVGGRAGCFLGEYLAGGIIAVLDLQNTGAPLGEEAARGMHGGRIYVRGEAGVPLPDCVTAREADGEDMCLLLPYLEKFCAAFGGDAKKLAAEKFTLITPAPSNGVKRLYVSN</sequence>
<evidence type="ECO:0000313" key="2">
    <source>
        <dbReference type="EMBL" id="HIU62740.1"/>
    </source>
</evidence>
<dbReference type="InterPro" id="IPR002489">
    <property type="entry name" value="Glu_synth_asu_C"/>
</dbReference>
<dbReference type="InterPro" id="IPR036485">
    <property type="entry name" value="Glu_synth_asu_C_sf"/>
</dbReference>
<gene>
    <name evidence="2" type="ORF">IAB07_03090</name>
</gene>
<reference evidence="2" key="1">
    <citation type="submission" date="2020-10" db="EMBL/GenBank/DDBJ databases">
        <authorList>
            <person name="Gilroy R."/>
        </authorList>
    </citation>
    <scope>NUCLEOTIDE SEQUENCE</scope>
    <source>
        <strain evidence="2">9366</strain>
    </source>
</reference>
<dbReference type="EMBL" id="DVNJ01000016">
    <property type="protein sequence ID" value="HIU62740.1"/>
    <property type="molecule type" value="Genomic_DNA"/>
</dbReference>
<comment type="caution">
    <text evidence="2">The sequence shown here is derived from an EMBL/GenBank/DDBJ whole genome shotgun (WGS) entry which is preliminary data.</text>
</comment>
<dbReference type="GO" id="GO:0016491">
    <property type="term" value="F:oxidoreductase activity"/>
    <property type="evidence" value="ECO:0007669"/>
    <property type="project" value="InterPro"/>
</dbReference>
<dbReference type="AlphaFoldDB" id="A0A9D1MLK2"/>
<proteinExistence type="predicted"/>
<dbReference type="PANTHER" id="PTHR39673:SF5">
    <property type="entry name" value="TUNGSTEN-CONTAINING FORMYLMETHANOFURAN DEHYDROGENASE 2 SUBUNIT C"/>
    <property type="match status" value="1"/>
</dbReference>
<evidence type="ECO:0000259" key="1">
    <source>
        <dbReference type="Pfam" id="PF01493"/>
    </source>
</evidence>
<accession>A0A9D1MLK2</accession>